<dbReference type="SUPFAM" id="SSF53850">
    <property type="entry name" value="Periplasmic binding protein-like II"/>
    <property type="match status" value="1"/>
</dbReference>
<keyword evidence="3 6" id="KW-0238">DNA-binding</keyword>
<dbReference type="InterPro" id="IPR036390">
    <property type="entry name" value="WH_DNA-bd_sf"/>
</dbReference>
<evidence type="ECO:0000256" key="4">
    <source>
        <dbReference type="ARBA" id="ARBA00023163"/>
    </source>
</evidence>
<accession>A0A317E414</accession>
<evidence type="ECO:0000256" key="1">
    <source>
        <dbReference type="ARBA" id="ARBA00009437"/>
    </source>
</evidence>
<dbReference type="GO" id="GO:0003700">
    <property type="term" value="F:DNA-binding transcription factor activity"/>
    <property type="evidence" value="ECO:0007669"/>
    <property type="project" value="InterPro"/>
</dbReference>
<dbReference type="InterPro" id="IPR017685">
    <property type="entry name" value="ArgP"/>
</dbReference>
<dbReference type="PRINTS" id="PR00039">
    <property type="entry name" value="HTHLYSR"/>
</dbReference>
<keyword evidence="4" id="KW-0804">Transcription</keyword>
<name>A0A317E414_9PROT</name>
<keyword evidence="7" id="KW-1185">Reference proteome</keyword>
<proteinExistence type="inferred from homology"/>
<evidence type="ECO:0000259" key="5">
    <source>
        <dbReference type="PROSITE" id="PS50931"/>
    </source>
</evidence>
<dbReference type="Pfam" id="PF03466">
    <property type="entry name" value="LysR_substrate"/>
    <property type="match status" value="1"/>
</dbReference>
<evidence type="ECO:0000313" key="6">
    <source>
        <dbReference type="EMBL" id="PWR21858.1"/>
    </source>
</evidence>
<dbReference type="InterPro" id="IPR005119">
    <property type="entry name" value="LysR_subst-bd"/>
</dbReference>
<reference evidence="7" key="1">
    <citation type="submission" date="2018-05" db="EMBL/GenBank/DDBJ databases">
        <title>Zavarzinia sp. HR-AS.</title>
        <authorList>
            <person name="Lee Y."/>
            <person name="Jeon C.O."/>
        </authorList>
    </citation>
    <scope>NUCLEOTIDE SEQUENCE [LARGE SCALE GENOMIC DNA]</scope>
    <source>
        <strain evidence="7">DSM 1231</strain>
    </source>
</reference>
<dbReference type="InterPro" id="IPR050176">
    <property type="entry name" value="LTTR"/>
</dbReference>
<dbReference type="PROSITE" id="PS50931">
    <property type="entry name" value="HTH_LYSR"/>
    <property type="match status" value="1"/>
</dbReference>
<gene>
    <name evidence="6" type="ORF">DKG75_07695</name>
</gene>
<comment type="similarity">
    <text evidence="1">Belongs to the LysR transcriptional regulatory family.</text>
</comment>
<sequence length="296" mass="31535">MFDYPALQALAAVVRLGSFERAAQALNVTPSAVSQRVKQLEERWGAVLVVRGQPCAATAAGRHLCRHVEQVGLLEAGLARHLPGAGAPAPLTLPVAVNADSLGTWFIAAAARFAADSGHLLDLTVDDQDHTAERLRRGEVLAAVTGHGRAVQGCRVTALGRLRYRITASPAFMARHFPAGVTAAAMARAPALTFDRKDQLQRHWLALQFGLDQAGPTHWLPSTQGFVDACVAGMGWALNPEALVEDHLRAGRLVDLVPGAHLDVPLFWQVGHLAAKSLAGLTRAVTLAARARLVRD</sequence>
<evidence type="ECO:0000256" key="3">
    <source>
        <dbReference type="ARBA" id="ARBA00023125"/>
    </source>
</evidence>
<dbReference type="Gene3D" id="1.10.10.10">
    <property type="entry name" value="Winged helix-like DNA-binding domain superfamily/Winged helix DNA-binding domain"/>
    <property type="match status" value="1"/>
</dbReference>
<dbReference type="EMBL" id="QGLF01000002">
    <property type="protein sequence ID" value="PWR21858.1"/>
    <property type="molecule type" value="Genomic_DNA"/>
</dbReference>
<comment type="caution">
    <text evidence="6">The sequence shown here is derived from an EMBL/GenBank/DDBJ whole genome shotgun (WGS) entry which is preliminary data.</text>
</comment>
<dbReference type="RefSeq" id="WP_109920502.1">
    <property type="nucleotide sequence ID" value="NZ_QGLF01000002.1"/>
</dbReference>
<dbReference type="InterPro" id="IPR036388">
    <property type="entry name" value="WH-like_DNA-bd_sf"/>
</dbReference>
<dbReference type="NCBIfam" id="NF009888">
    <property type="entry name" value="PRK13348.1"/>
    <property type="match status" value="1"/>
</dbReference>
<feature type="domain" description="HTH lysR-type" evidence="5">
    <location>
        <begin position="2"/>
        <end position="58"/>
    </location>
</feature>
<organism evidence="6 7">
    <name type="scientific">Zavarzinia compransoris</name>
    <dbReference type="NCBI Taxonomy" id="1264899"/>
    <lineage>
        <taxon>Bacteria</taxon>
        <taxon>Pseudomonadati</taxon>
        <taxon>Pseudomonadota</taxon>
        <taxon>Alphaproteobacteria</taxon>
        <taxon>Rhodospirillales</taxon>
        <taxon>Zavarziniaceae</taxon>
        <taxon>Zavarzinia</taxon>
    </lineage>
</organism>
<dbReference type="NCBIfam" id="NF002964">
    <property type="entry name" value="PRK03635.1"/>
    <property type="match status" value="1"/>
</dbReference>
<protein>
    <submittedName>
        <fullName evidence="6">ArgP/LysG family DNA-binding transcriptional regulator</fullName>
    </submittedName>
</protein>
<evidence type="ECO:0000256" key="2">
    <source>
        <dbReference type="ARBA" id="ARBA00023015"/>
    </source>
</evidence>
<dbReference type="AlphaFoldDB" id="A0A317E414"/>
<dbReference type="PANTHER" id="PTHR30579">
    <property type="entry name" value="TRANSCRIPTIONAL REGULATOR"/>
    <property type="match status" value="1"/>
</dbReference>
<dbReference type="Gene3D" id="3.40.190.290">
    <property type="match status" value="1"/>
</dbReference>
<dbReference type="Proteomes" id="UP000246077">
    <property type="component" value="Unassembled WGS sequence"/>
</dbReference>
<keyword evidence="2" id="KW-0805">Transcription regulation</keyword>
<dbReference type="GO" id="GO:0003677">
    <property type="term" value="F:DNA binding"/>
    <property type="evidence" value="ECO:0007669"/>
    <property type="project" value="UniProtKB-KW"/>
</dbReference>
<dbReference type="NCBIfam" id="TIGR03298">
    <property type="entry name" value="argP"/>
    <property type="match status" value="1"/>
</dbReference>
<dbReference type="OrthoDB" id="3252676at2"/>
<dbReference type="SUPFAM" id="SSF46785">
    <property type="entry name" value="Winged helix' DNA-binding domain"/>
    <property type="match status" value="1"/>
</dbReference>
<evidence type="ECO:0000313" key="7">
    <source>
        <dbReference type="Proteomes" id="UP000246077"/>
    </source>
</evidence>
<dbReference type="Pfam" id="PF00126">
    <property type="entry name" value="HTH_1"/>
    <property type="match status" value="1"/>
</dbReference>
<dbReference type="PANTHER" id="PTHR30579:SF2">
    <property type="entry name" value="HTH-TYPE TRANSCRIPTIONAL REGULATOR ARGP"/>
    <property type="match status" value="1"/>
</dbReference>
<dbReference type="InterPro" id="IPR000847">
    <property type="entry name" value="LysR_HTH_N"/>
</dbReference>